<evidence type="ECO:0000259" key="1">
    <source>
        <dbReference type="Pfam" id="PF00248"/>
    </source>
</evidence>
<reference evidence="2 3" key="1">
    <citation type="submission" date="2016-10" db="EMBL/GenBank/DDBJ databases">
        <authorList>
            <person name="de Groot N.N."/>
        </authorList>
    </citation>
    <scope>NUCLEOTIDE SEQUENCE [LARGE SCALE GENOMIC DNA]</scope>
    <source>
        <strain evidence="2 3">DSM 25294</strain>
    </source>
</reference>
<dbReference type="AlphaFoldDB" id="A0A1G9BVA8"/>
<evidence type="ECO:0000313" key="2">
    <source>
        <dbReference type="EMBL" id="SDK43313.1"/>
    </source>
</evidence>
<sequence length="328" mass="35997">MKTRMLGSNGFEVSEIGLGCWQIGADWGQGVNREIALEILTKAAVQGVRFFDTADVYGSGRSEDLIGQFLKHYDGPEIRVATKFGRGAGVYPDGYSEDALRRGVDASRERLGVEALDLVQLHCIPTEVMRQGEIFDWLRKLQQEGAIRHFGASVETVEEGLLCLEQEGLLSLQVIFNLFRQKLVTELLPQAEAKGVGIIVRLPLASGLLSGRYTLETQFAEGDHRNFNRDGAAFNVGETFAGLPYEKGVELADRLKEMLPEGMTLAKMAQRWILDHPAVSTIIPGASAPDQILRNAGASDVAPLPKALHDELTAFYEAEVKAHIRGAY</sequence>
<protein>
    <submittedName>
        <fullName evidence="2">Predicted oxidoreductase</fullName>
    </submittedName>
</protein>
<gene>
    <name evidence="2" type="ORF">SAMN04488026_10411</name>
</gene>
<dbReference type="PANTHER" id="PTHR43312">
    <property type="entry name" value="D-THREO-ALDOSE 1-DEHYDROGENASE"/>
    <property type="match status" value="1"/>
</dbReference>
<dbReference type="CDD" id="cd19086">
    <property type="entry name" value="AKR_AKR11C1"/>
    <property type="match status" value="1"/>
</dbReference>
<name>A0A1G9BVA8_9RHOB</name>
<dbReference type="Pfam" id="PF00248">
    <property type="entry name" value="Aldo_ket_red"/>
    <property type="match status" value="1"/>
</dbReference>
<dbReference type="InterPro" id="IPR053135">
    <property type="entry name" value="AKR2_Oxidoreductase"/>
</dbReference>
<dbReference type="OrthoDB" id="9803483at2"/>
<dbReference type="InterPro" id="IPR036812">
    <property type="entry name" value="NAD(P)_OxRdtase_dom_sf"/>
</dbReference>
<dbReference type="SUPFAM" id="SSF51430">
    <property type="entry name" value="NAD(P)-linked oxidoreductase"/>
    <property type="match status" value="1"/>
</dbReference>
<dbReference type="EMBL" id="FNEK01000041">
    <property type="protein sequence ID" value="SDK43313.1"/>
    <property type="molecule type" value="Genomic_DNA"/>
</dbReference>
<dbReference type="InterPro" id="IPR023210">
    <property type="entry name" value="NADP_OxRdtase_dom"/>
</dbReference>
<feature type="domain" description="NADP-dependent oxidoreductase" evidence="1">
    <location>
        <begin position="15"/>
        <end position="316"/>
    </location>
</feature>
<dbReference type="Proteomes" id="UP000199382">
    <property type="component" value="Unassembled WGS sequence"/>
</dbReference>
<proteinExistence type="predicted"/>
<accession>A0A1G9BVA8</accession>
<organism evidence="2 3">
    <name type="scientific">Aliiruegeria lutimaris</name>
    <dbReference type="NCBI Taxonomy" id="571298"/>
    <lineage>
        <taxon>Bacteria</taxon>
        <taxon>Pseudomonadati</taxon>
        <taxon>Pseudomonadota</taxon>
        <taxon>Alphaproteobacteria</taxon>
        <taxon>Rhodobacterales</taxon>
        <taxon>Roseobacteraceae</taxon>
        <taxon>Aliiruegeria</taxon>
    </lineage>
</organism>
<dbReference type="Gene3D" id="3.20.20.100">
    <property type="entry name" value="NADP-dependent oxidoreductase domain"/>
    <property type="match status" value="1"/>
</dbReference>
<dbReference type="RefSeq" id="WP_093159425.1">
    <property type="nucleotide sequence ID" value="NZ_FNEK01000041.1"/>
</dbReference>
<dbReference type="STRING" id="571298.SAMN04488026_10411"/>
<keyword evidence="3" id="KW-1185">Reference proteome</keyword>
<evidence type="ECO:0000313" key="3">
    <source>
        <dbReference type="Proteomes" id="UP000199382"/>
    </source>
</evidence>
<dbReference type="PANTHER" id="PTHR43312:SF1">
    <property type="entry name" value="NADP-DEPENDENT OXIDOREDUCTASE DOMAIN-CONTAINING PROTEIN"/>
    <property type="match status" value="1"/>
</dbReference>